<evidence type="ECO:0000259" key="4">
    <source>
        <dbReference type="PROSITE" id="PS51077"/>
    </source>
</evidence>
<organism evidence="6 8">
    <name type="scientific">Serratia fonticola</name>
    <dbReference type="NCBI Taxonomy" id="47917"/>
    <lineage>
        <taxon>Bacteria</taxon>
        <taxon>Pseudomonadati</taxon>
        <taxon>Pseudomonadota</taxon>
        <taxon>Gammaproteobacteria</taxon>
        <taxon>Enterobacterales</taxon>
        <taxon>Yersiniaceae</taxon>
        <taxon>Serratia</taxon>
    </lineage>
</organism>
<dbReference type="EMBL" id="CP054160">
    <property type="protein sequence ID" value="QKJ58283.1"/>
    <property type="molecule type" value="Genomic_DNA"/>
</dbReference>
<dbReference type="PROSITE" id="PS51077">
    <property type="entry name" value="HTH_ICLR"/>
    <property type="match status" value="1"/>
</dbReference>
<proteinExistence type="predicted"/>
<feature type="domain" description="HTH iclR-type" evidence="4">
    <location>
        <begin position="5"/>
        <end position="66"/>
    </location>
</feature>
<dbReference type="InterPro" id="IPR050707">
    <property type="entry name" value="HTH_MetabolicPath_Reg"/>
</dbReference>
<evidence type="ECO:0000313" key="9">
    <source>
        <dbReference type="Proteomes" id="UP001235341"/>
    </source>
</evidence>
<dbReference type="Proteomes" id="UP001235341">
    <property type="component" value="Chromosome"/>
</dbReference>
<evidence type="ECO:0000259" key="5">
    <source>
        <dbReference type="PROSITE" id="PS51078"/>
    </source>
</evidence>
<dbReference type="SUPFAM" id="SSF46785">
    <property type="entry name" value="Winged helix' DNA-binding domain"/>
    <property type="match status" value="1"/>
</dbReference>
<dbReference type="Proteomes" id="UP000503464">
    <property type="component" value="Chromosome"/>
</dbReference>
<evidence type="ECO:0000313" key="7">
    <source>
        <dbReference type="EMBL" id="WMT13419.1"/>
    </source>
</evidence>
<dbReference type="Pfam" id="PF01614">
    <property type="entry name" value="IclR_C"/>
    <property type="match status" value="1"/>
</dbReference>
<keyword evidence="1" id="KW-0805">Transcription regulation</keyword>
<dbReference type="Pfam" id="PF09339">
    <property type="entry name" value="HTH_IclR"/>
    <property type="match status" value="1"/>
</dbReference>
<dbReference type="InterPro" id="IPR036388">
    <property type="entry name" value="WH-like_DNA-bd_sf"/>
</dbReference>
<keyword evidence="2" id="KW-0238">DNA-binding</keyword>
<evidence type="ECO:0000256" key="1">
    <source>
        <dbReference type="ARBA" id="ARBA00023015"/>
    </source>
</evidence>
<gene>
    <name evidence="6" type="ORF">G9399_07730</name>
    <name evidence="7" type="ORF">RFB13_19610</name>
</gene>
<dbReference type="InterPro" id="IPR036390">
    <property type="entry name" value="WH_DNA-bd_sf"/>
</dbReference>
<dbReference type="Gene3D" id="1.10.10.10">
    <property type="entry name" value="Winged helix-like DNA-binding domain superfamily/Winged helix DNA-binding domain"/>
    <property type="match status" value="1"/>
</dbReference>
<dbReference type="InterPro" id="IPR029016">
    <property type="entry name" value="GAF-like_dom_sf"/>
</dbReference>
<reference evidence="7 9" key="3">
    <citation type="submission" date="2023-08" db="EMBL/GenBank/DDBJ databases">
        <title>Complete Genome and Methylome dissection of Serratia fonticola NEB369.</title>
        <authorList>
            <person name="Fomenkov A."/>
            <person name="Roberts R.D."/>
        </authorList>
    </citation>
    <scope>NUCLEOTIDE SEQUENCE [LARGE SCALE GENOMIC DNA]</scope>
    <source>
        <strain evidence="7 9">NEB369</strain>
    </source>
</reference>
<dbReference type="RefSeq" id="WP_065683012.1">
    <property type="nucleotide sequence ID" value="NZ_CAMKUK010000001.1"/>
</dbReference>
<dbReference type="PANTHER" id="PTHR30136">
    <property type="entry name" value="HELIX-TURN-HELIX TRANSCRIPTIONAL REGULATOR, ICLR FAMILY"/>
    <property type="match status" value="1"/>
</dbReference>
<name>A0AAE7JST0_SERFO</name>
<accession>A0AAE7JST0</accession>
<keyword evidence="9" id="KW-1185">Reference proteome</keyword>
<reference evidence="8" key="1">
    <citation type="submission" date="2020-03" db="EMBL/GenBank/DDBJ databases">
        <title>Genome sequences of seven Enterobacteriaceae strains isolated from Canadian wastewater treatment facilities.</title>
        <authorList>
            <person name="Huang H."/>
            <person name="Chmara J.T."/>
            <person name="Duceppe M.-O."/>
        </authorList>
    </citation>
    <scope>NUCLEOTIDE SEQUENCE [LARGE SCALE GENOMIC DNA]</scope>
    <source>
        <strain evidence="8">Biosolid 3</strain>
    </source>
</reference>
<dbReference type="PROSITE" id="PS51078">
    <property type="entry name" value="ICLR_ED"/>
    <property type="match status" value="1"/>
</dbReference>
<protein>
    <submittedName>
        <fullName evidence="6">IclR family transcriptional regulator</fullName>
    </submittedName>
</protein>
<dbReference type="AlphaFoldDB" id="A0AAE7JST0"/>
<evidence type="ECO:0000256" key="3">
    <source>
        <dbReference type="ARBA" id="ARBA00023163"/>
    </source>
</evidence>
<dbReference type="Gene3D" id="3.30.450.40">
    <property type="match status" value="1"/>
</dbReference>
<feature type="domain" description="IclR-ED" evidence="5">
    <location>
        <begin position="67"/>
        <end position="248"/>
    </location>
</feature>
<dbReference type="PANTHER" id="PTHR30136:SF35">
    <property type="entry name" value="HTH-TYPE TRANSCRIPTIONAL REGULATOR RV1719"/>
    <property type="match status" value="1"/>
</dbReference>
<dbReference type="InterPro" id="IPR005471">
    <property type="entry name" value="Tscrpt_reg_IclR_N"/>
</dbReference>
<dbReference type="InterPro" id="IPR014757">
    <property type="entry name" value="Tscrpt_reg_IclR_C"/>
</dbReference>
<evidence type="ECO:0000313" key="6">
    <source>
        <dbReference type="EMBL" id="QKJ58283.1"/>
    </source>
</evidence>
<dbReference type="GO" id="GO:0003700">
    <property type="term" value="F:DNA-binding transcription factor activity"/>
    <property type="evidence" value="ECO:0007669"/>
    <property type="project" value="TreeGrafter"/>
</dbReference>
<sequence>MDTLHKPTERVLLILETLANEEGMTLSALATKTGISKGTIFPILKSLLSRKYINHNGKTGLYTLGVSCAVLASATFEKEYWLRMINAEMRNVVIECNEVCQMGVLDGAHVLYIDKIQGEQTVQLVSKIGTRLPAIFSALGKAMLSQCTDEEIMALYPNGFSPVTSRSVQSSQKLREQLNEVAAKGYAMDDREINEDTVCFAVPLLQKGRILAAISVSLPYFRATQEKNEQVLASLLLARKKIENTLDKLPEISNF</sequence>
<dbReference type="GO" id="GO:0045892">
    <property type="term" value="P:negative regulation of DNA-templated transcription"/>
    <property type="evidence" value="ECO:0007669"/>
    <property type="project" value="TreeGrafter"/>
</dbReference>
<dbReference type="GO" id="GO:0003677">
    <property type="term" value="F:DNA binding"/>
    <property type="evidence" value="ECO:0007669"/>
    <property type="project" value="UniProtKB-KW"/>
</dbReference>
<reference evidence="6" key="2">
    <citation type="submission" date="2022-06" db="EMBL/GenBank/DDBJ databases">
        <title>Genome sequences of seven Enterobacteriaceae strains isolated from Canadian wastewater treatment facilities.</title>
        <authorList>
            <person name="Huang H."/>
            <person name="Chmara J.T."/>
            <person name="Duceppe M.-O."/>
        </authorList>
    </citation>
    <scope>NUCLEOTIDE SEQUENCE</scope>
    <source>
        <strain evidence="6">HH13</strain>
    </source>
</reference>
<evidence type="ECO:0000256" key="2">
    <source>
        <dbReference type="ARBA" id="ARBA00023125"/>
    </source>
</evidence>
<dbReference type="SUPFAM" id="SSF55781">
    <property type="entry name" value="GAF domain-like"/>
    <property type="match status" value="1"/>
</dbReference>
<dbReference type="EMBL" id="CP133586">
    <property type="protein sequence ID" value="WMT13419.1"/>
    <property type="molecule type" value="Genomic_DNA"/>
</dbReference>
<evidence type="ECO:0000313" key="8">
    <source>
        <dbReference type="Proteomes" id="UP000503464"/>
    </source>
</evidence>
<keyword evidence="3" id="KW-0804">Transcription</keyword>